<dbReference type="Pfam" id="PF00089">
    <property type="entry name" value="Trypsin"/>
    <property type="match status" value="1"/>
</dbReference>
<feature type="signal peptide" evidence="3">
    <location>
        <begin position="1"/>
        <end position="28"/>
    </location>
</feature>
<dbReference type="Gene3D" id="2.40.10.10">
    <property type="entry name" value="Trypsin-like serine proteases"/>
    <property type="match status" value="1"/>
</dbReference>
<dbReference type="Proteomes" id="UP000199682">
    <property type="component" value="Unassembled WGS sequence"/>
</dbReference>
<gene>
    <name evidence="5" type="ORF">SAMN04488074_1441</name>
</gene>
<comment type="similarity">
    <text evidence="1">Belongs to the peptidase S1 family.</text>
</comment>
<evidence type="ECO:0000256" key="2">
    <source>
        <dbReference type="ARBA" id="ARBA00023157"/>
    </source>
</evidence>
<dbReference type="InterPro" id="IPR001254">
    <property type="entry name" value="Trypsin_dom"/>
</dbReference>
<dbReference type="SMART" id="SM00020">
    <property type="entry name" value="Tryp_SPc"/>
    <property type="match status" value="1"/>
</dbReference>
<dbReference type="GO" id="GO:0004252">
    <property type="term" value="F:serine-type endopeptidase activity"/>
    <property type="evidence" value="ECO:0007669"/>
    <property type="project" value="InterPro"/>
</dbReference>
<evidence type="ECO:0000259" key="4">
    <source>
        <dbReference type="PROSITE" id="PS50240"/>
    </source>
</evidence>
<keyword evidence="2" id="KW-1015">Disulfide bond</keyword>
<dbReference type="InterPro" id="IPR050430">
    <property type="entry name" value="Peptidase_S1"/>
</dbReference>
<dbReference type="InterPro" id="IPR043504">
    <property type="entry name" value="Peptidase_S1_PA_chymotrypsin"/>
</dbReference>
<proteinExistence type="inferred from homology"/>
<dbReference type="InterPro" id="IPR006311">
    <property type="entry name" value="TAT_signal"/>
</dbReference>
<feature type="domain" description="Peptidase S1" evidence="4">
    <location>
        <begin position="29"/>
        <end position="242"/>
    </location>
</feature>
<organism evidence="5 6">
    <name type="scientific">Lentzea albidocapillata subsp. violacea</name>
    <dbReference type="NCBI Taxonomy" id="128104"/>
    <lineage>
        <taxon>Bacteria</taxon>
        <taxon>Bacillati</taxon>
        <taxon>Actinomycetota</taxon>
        <taxon>Actinomycetes</taxon>
        <taxon>Pseudonocardiales</taxon>
        <taxon>Pseudonocardiaceae</taxon>
        <taxon>Lentzea</taxon>
    </lineage>
</organism>
<reference evidence="6" key="1">
    <citation type="submission" date="2016-10" db="EMBL/GenBank/DDBJ databases">
        <authorList>
            <person name="Varghese N."/>
            <person name="Submissions S."/>
        </authorList>
    </citation>
    <scope>NUCLEOTIDE SEQUENCE [LARGE SCALE GENOMIC DNA]</scope>
    <source>
        <strain evidence="6">DSM 44796</strain>
    </source>
</reference>
<feature type="non-terminal residue" evidence="5">
    <location>
        <position position="285"/>
    </location>
</feature>
<dbReference type="PRINTS" id="PR00722">
    <property type="entry name" value="CHYMOTRYPSIN"/>
</dbReference>
<dbReference type="InterPro" id="IPR001314">
    <property type="entry name" value="Peptidase_S1A"/>
</dbReference>
<evidence type="ECO:0000313" key="5">
    <source>
        <dbReference type="EMBL" id="SDN28998.1"/>
    </source>
</evidence>
<dbReference type="PANTHER" id="PTHR24276">
    <property type="entry name" value="POLYSERASE-RELATED"/>
    <property type="match status" value="1"/>
</dbReference>
<dbReference type="PANTHER" id="PTHR24276:SF98">
    <property type="entry name" value="FI18310P1-RELATED"/>
    <property type="match status" value="1"/>
</dbReference>
<accession>A0A1H0A606</accession>
<name>A0A1H0A606_9PSEU</name>
<dbReference type="SUPFAM" id="SSF50494">
    <property type="entry name" value="Trypsin-like serine proteases"/>
    <property type="match status" value="1"/>
</dbReference>
<feature type="chain" id="PRO_5011501413" evidence="3">
    <location>
        <begin position="29"/>
        <end position="285"/>
    </location>
</feature>
<dbReference type="AlphaFoldDB" id="A0A1H0A606"/>
<evidence type="ECO:0000256" key="3">
    <source>
        <dbReference type="SAM" id="SignalP"/>
    </source>
</evidence>
<keyword evidence="3" id="KW-0732">Signal</keyword>
<evidence type="ECO:0000313" key="6">
    <source>
        <dbReference type="Proteomes" id="UP000199682"/>
    </source>
</evidence>
<evidence type="ECO:0000256" key="1">
    <source>
        <dbReference type="ARBA" id="ARBA00007664"/>
    </source>
</evidence>
<dbReference type="GO" id="GO:0006508">
    <property type="term" value="P:proteolysis"/>
    <property type="evidence" value="ECO:0007669"/>
    <property type="project" value="InterPro"/>
</dbReference>
<dbReference type="InterPro" id="IPR009003">
    <property type="entry name" value="Peptidase_S1_PA"/>
</dbReference>
<dbReference type="PROSITE" id="PS51318">
    <property type="entry name" value="TAT"/>
    <property type="match status" value="1"/>
</dbReference>
<dbReference type="EMBL" id="FNET01000044">
    <property type="protein sequence ID" value="SDN28998.1"/>
    <property type="molecule type" value="Genomic_DNA"/>
</dbReference>
<dbReference type="PROSITE" id="PS50240">
    <property type="entry name" value="TRYPSIN_DOM"/>
    <property type="match status" value="1"/>
</dbReference>
<sequence>MSQQGRRVVFLAAAVAASGLLAAGPAQAVSGGTPVPDGTYQFVAKVEIEGRACTGALIDPQWVITASSCFPENAQRAGAPAKPTTVTIGRTNLAGTAGRVAKVTTLVPRVDRNVMLARLDTIINDIAPIPVSTTAPSAGETLRVAGYGRTATEWVPDRLAVTEFTAGAVADTTLALTNSAGADTCKGDAGGPAFRETAGRVELVAVNSTSWQHGCLGVTETRQGSTESRVDNLADWIRQLGPAGANLAQNRVVTASSTVGGMPQWSTAAVIDGVRTTSLDSAGWS</sequence>
<protein>
    <submittedName>
        <fullName evidence="5">Trypsin</fullName>
    </submittedName>
</protein>